<dbReference type="PANTHER" id="PTHR12308:SF40">
    <property type="entry name" value="ANOCTAMIN-10"/>
    <property type="match status" value="1"/>
</dbReference>
<dbReference type="PANTHER" id="PTHR12308">
    <property type="entry name" value="ANOCTAMIN"/>
    <property type="match status" value="1"/>
</dbReference>
<proteinExistence type="inferred from homology"/>
<evidence type="ECO:0000256" key="3">
    <source>
        <dbReference type="ARBA" id="ARBA00022692"/>
    </source>
</evidence>
<feature type="coiled-coil region" evidence="7">
    <location>
        <begin position="638"/>
        <end position="666"/>
    </location>
</feature>
<evidence type="ECO:0000313" key="10">
    <source>
        <dbReference type="Proteomes" id="UP001369086"/>
    </source>
</evidence>
<feature type="domain" description="Anoctamin transmembrane" evidence="8">
    <location>
        <begin position="209"/>
        <end position="635"/>
    </location>
</feature>
<evidence type="ECO:0000256" key="7">
    <source>
        <dbReference type="SAM" id="Coils"/>
    </source>
</evidence>
<feature type="transmembrane region" description="Helical" evidence="6">
    <location>
        <begin position="442"/>
        <end position="464"/>
    </location>
</feature>
<dbReference type="Pfam" id="PF04547">
    <property type="entry name" value="Anoctamin"/>
    <property type="match status" value="1"/>
</dbReference>
<reference evidence="9 10" key="1">
    <citation type="submission" date="2021-05" db="EMBL/GenBank/DDBJ databases">
        <authorList>
            <person name="Zahm M."/>
            <person name="Klopp C."/>
            <person name="Cabau C."/>
            <person name="Kuhl H."/>
            <person name="Suciu R."/>
            <person name="Ciorpac M."/>
            <person name="Holostenco D."/>
            <person name="Gessner J."/>
            <person name="Wuertz S."/>
            <person name="Hohne C."/>
            <person name="Stock M."/>
            <person name="Gislard M."/>
            <person name="Lluch J."/>
            <person name="Milhes M."/>
            <person name="Lampietro C."/>
            <person name="Lopez Roques C."/>
            <person name="Donnadieu C."/>
            <person name="Du K."/>
            <person name="Schartl M."/>
            <person name="Guiguen Y."/>
        </authorList>
    </citation>
    <scope>NUCLEOTIDE SEQUENCE [LARGE SCALE GENOMIC DNA]</scope>
    <source>
        <strain evidence="9">Hh-F2</strain>
        <tissue evidence="9">Blood</tissue>
    </source>
</reference>
<feature type="transmembrane region" description="Helical" evidence="6">
    <location>
        <begin position="362"/>
        <end position="382"/>
    </location>
</feature>
<keyword evidence="5 6" id="KW-0472">Membrane</keyword>
<dbReference type="Proteomes" id="UP001369086">
    <property type="component" value="Unassembled WGS sequence"/>
</dbReference>
<evidence type="ECO:0000256" key="6">
    <source>
        <dbReference type="RuleBase" id="RU280814"/>
    </source>
</evidence>
<keyword evidence="7" id="KW-0175">Coiled coil</keyword>
<feature type="transmembrane region" description="Helical" evidence="6">
    <location>
        <begin position="219"/>
        <end position="246"/>
    </location>
</feature>
<evidence type="ECO:0000256" key="4">
    <source>
        <dbReference type="ARBA" id="ARBA00022989"/>
    </source>
</evidence>
<comment type="similarity">
    <text evidence="2 6">Belongs to the anoctamin family.</text>
</comment>
<accession>A0ABR1A0K2</accession>
<feature type="transmembrane region" description="Helical" evidence="6">
    <location>
        <begin position="510"/>
        <end position="533"/>
    </location>
</feature>
<dbReference type="InterPro" id="IPR049452">
    <property type="entry name" value="Anoctamin_TM"/>
</dbReference>
<evidence type="ECO:0000259" key="8">
    <source>
        <dbReference type="Pfam" id="PF04547"/>
    </source>
</evidence>
<protein>
    <recommendedName>
        <fullName evidence="6">Anoctamin</fullName>
    </recommendedName>
</protein>
<evidence type="ECO:0000256" key="2">
    <source>
        <dbReference type="ARBA" id="ARBA00009671"/>
    </source>
</evidence>
<dbReference type="InterPro" id="IPR007632">
    <property type="entry name" value="Anoctamin"/>
</dbReference>
<gene>
    <name evidence="9" type="ORF">HHUSO_G5189</name>
</gene>
<evidence type="ECO:0000256" key="5">
    <source>
        <dbReference type="ARBA" id="ARBA00023136"/>
    </source>
</evidence>
<dbReference type="EMBL" id="JAHFZB010000004">
    <property type="protein sequence ID" value="KAK6490602.1"/>
    <property type="molecule type" value="Genomic_DNA"/>
</dbReference>
<feature type="transmembrane region" description="Helical" evidence="6">
    <location>
        <begin position="252"/>
        <end position="270"/>
    </location>
</feature>
<evidence type="ECO:0000256" key="1">
    <source>
        <dbReference type="ARBA" id="ARBA00004141"/>
    </source>
</evidence>
<organism evidence="9 10">
    <name type="scientific">Huso huso</name>
    <name type="common">Beluga</name>
    <name type="synonym">Acipenser huso</name>
    <dbReference type="NCBI Taxonomy" id="61971"/>
    <lineage>
        <taxon>Eukaryota</taxon>
        <taxon>Metazoa</taxon>
        <taxon>Chordata</taxon>
        <taxon>Craniata</taxon>
        <taxon>Vertebrata</taxon>
        <taxon>Euteleostomi</taxon>
        <taxon>Actinopterygii</taxon>
        <taxon>Chondrostei</taxon>
        <taxon>Acipenseriformes</taxon>
        <taxon>Acipenseridae</taxon>
        <taxon>Huso</taxon>
    </lineage>
</organism>
<keyword evidence="3 6" id="KW-0812">Transmembrane</keyword>
<sequence>MPKSALTVRSLEMKMGLLVEEDFGLKFTPLVVIELDKNANEEAIKWLVKRIWDKKEHGGAELMIEPFLMSSSDENHNLFLVGASTKRLLLAAEEIGIVKECEDGSMRAFTCSNRNMFKDFKDGGDSFFSMAECQYIIKLQLDSLRAINERIIPGYPQIKLYPGKSILRRLMSKGILVQYFPLHDKEELKKLSYSWYSKFQLSYQPLDDIRHYFGEAISLYFGFLEYLTFALIPMALIGIPYYLFAWEDFEKYTLFATFNLVWSTVLLEVWKRCCASLAYRWGTLIRKKEFEEPRPGFHGVLGINPVTGREEPVYSSFKRQLRIYLVSVPFVLLCLYFSLYIMMIYFDMENWALGYHEEEQSVWSSLVLFLPSIIYAIVIEVLNRIYRYAAEFLTGWENHRLESSYQNHLVLKVLVFNFLNCFASLFYIAFVLHDMKLLRQSLATLLITSQILNQIVEAFLPYWLQKRRNKKVHKKLGRTSMDKELPWAEQVKLEADMDTYLGTFDDYLELFLQFGYVSLFSCVFPLAAVLAVLNNVTEIYSDALKMCQVFKRPFSQPAANIGVWQLAFETMSVISVVTNCALLGMSPQVKSLFQESDTNLILLVLAVEHILLAFKFILMFVIPDVPKDIRTQLAKLEFESLEALKQQQTQRAAESLKEDREEFKLKAS</sequence>
<comment type="subcellular location">
    <subcellularLocation>
        <location evidence="1 6">Membrane</location>
        <topology evidence="1 6">Multi-pass membrane protein</topology>
    </subcellularLocation>
</comment>
<feature type="transmembrane region" description="Helical" evidence="6">
    <location>
        <begin position="600"/>
        <end position="622"/>
    </location>
</feature>
<keyword evidence="4 6" id="KW-1133">Transmembrane helix</keyword>
<comment type="caution">
    <text evidence="9">The sequence shown here is derived from an EMBL/GenBank/DDBJ whole genome shotgun (WGS) entry which is preliminary data.</text>
</comment>
<keyword evidence="10" id="KW-1185">Reference proteome</keyword>
<name>A0ABR1A0K2_HUSHU</name>
<feature type="transmembrane region" description="Helical" evidence="6">
    <location>
        <begin position="323"/>
        <end position="346"/>
    </location>
</feature>
<feature type="transmembrane region" description="Helical" evidence="6">
    <location>
        <begin position="409"/>
        <end position="430"/>
    </location>
</feature>
<evidence type="ECO:0000313" key="9">
    <source>
        <dbReference type="EMBL" id="KAK6490602.1"/>
    </source>
</evidence>